<reference evidence="3" key="1">
    <citation type="submission" date="2015-06" db="EMBL/GenBank/DDBJ databases">
        <authorList>
            <person name="Joergensen T."/>
        </authorList>
    </citation>
    <scope>NUCLEOTIDE SEQUENCE</scope>
    <source>
        <plasmid evidence="3">pRGRH0617</plasmid>
    </source>
</reference>
<dbReference type="Pfam" id="PF04221">
    <property type="entry name" value="RelB"/>
    <property type="match status" value="1"/>
</dbReference>
<dbReference type="PANTHER" id="PTHR38781:SF1">
    <property type="entry name" value="ANTITOXIN DINJ-RELATED"/>
    <property type="match status" value="1"/>
</dbReference>
<protein>
    <recommendedName>
        <fullName evidence="4">DNA-damage-inducible protein J</fullName>
    </recommendedName>
</protein>
<evidence type="ECO:0000256" key="1">
    <source>
        <dbReference type="ARBA" id="ARBA00010562"/>
    </source>
</evidence>
<accession>A0A0H5Q0N5</accession>
<dbReference type="GO" id="GO:0006355">
    <property type="term" value="P:regulation of DNA-templated transcription"/>
    <property type="evidence" value="ECO:0007669"/>
    <property type="project" value="InterPro"/>
</dbReference>
<reference evidence="3" key="2">
    <citation type="submission" date="2015-07" db="EMBL/GenBank/DDBJ databases">
        <title>Plasmids, circular viruses and viroids from rat gut.</title>
        <authorList>
            <person name="Jorgensen T.J."/>
            <person name="Hansen M.A."/>
            <person name="Xu Z."/>
            <person name="Tabak M.A."/>
            <person name="Sorensen S.J."/>
            <person name="Hansen L.H."/>
        </authorList>
    </citation>
    <scope>NUCLEOTIDE SEQUENCE</scope>
    <source>
        <plasmid evidence="3">pRGRH0617</plasmid>
    </source>
</reference>
<dbReference type="GO" id="GO:0006351">
    <property type="term" value="P:DNA-templated transcription"/>
    <property type="evidence" value="ECO:0007669"/>
    <property type="project" value="TreeGrafter"/>
</dbReference>
<dbReference type="InterPro" id="IPR007337">
    <property type="entry name" value="RelB/DinJ"/>
</dbReference>
<dbReference type="EMBL" id="LN853246">
    <property type="protein sequence ID" value="CRY95413.1"/>
    <property type="molecule type" value="Genomic_DNA"/>
</dbReference>
<dbReference type="InterPro" id="IPR013321">
    <property type="entry name" value="Arc_rbn_hlx_hlx"/>
</dbReference>
<geneLocation type="plasmid" evidence="3">
    <name>pRGRH0617</name>
</geneLocation>
<sequence>MATMQIRIDETLRNEAAKVAQGMGIDLSSAIRLFLSQMVKENGLPFRPTNEPFYSAGNQAALRRSIEQMESGQAVTRSLDELERMAN</sequence>
<dbReference type="NCBIfam" id="TIGR02384">
    <property type="entry name" value="RelB_DinJ"/>
    <property type="match status" value="1"/>
</dbReference>
<keyword evidence="2" id="KW-1277">Toxin-antitoxin system</keyword>
<organism evidence="3">
    <name type="scientific">uncultured prokaryote</name>
    <dbReference type="NCBI Taxonomy" id="198431"/>
    <lineage>
        <taxon>unclassified sequences</taxon>
        <taxon>environmental samples</taxon>
    </lineage>
</organism>
<evidence type="ECO:0008006" key="4">
    <source>
        <dbReference type="Google" id="ProtNLM"/>
    </source>
</evidence>
<dbReference type="PANTHER" id="PTHR38781">
    <property type="entry name" value="ANTITOXIN DINJ-RELATED"/>
    <property type="match status" value="1"/>
</dbReference>
<keyword evidence="3" id="KW-0614">Plasmid</keyword>
<proteinExistence type="inferred from homology"/>
<dbReference type="AlphaFoldDB" id="A0A0H5Q0N5"/>
<name>A0A0H5Q0N5_9ZZZZ</name>
<comment type="similarity">
    <text evidence="1">Belongs to the RelB/DinJ antitoxin family.</text>
</comment>
<evidence type="ECO:0000256" key="2">
    <source>
        <dbReference type="ARBA" id="ARBA00022649"/>
    </source>
</evidence>
<evidence type="ECO:0000313" key="3">
    <source>
        <dbReference type="EMBL" id="CRY95413.1"/>
    </source>
</evidence>
<dbReference type="Gene3D" id="1.10.1220.10">
    <property type="entry name" value="Met repressor-like"/>
    <property type="match status" value="1"/>
</dbReference>